<reference evidence="2" key="1">
    <citation type="submission" date="2016-02" db="EMBL/GenBank/DDBJ databases">
        <authorList>
            <person name="liu f."/>
        </authorList>
    </citation>
    <scope>NUCLEOTIDE SEQUENCE [LARGE SCALE GENOMIC DNA]</scope>
</reference>
<dbReference type="AlphaFoldDB" id="A0A164Y258"/>
<evidence type="ECO:0008006" key="3">
    <source>
        <dbReference type="Google" id="ProtNLM"/>
    </source>
</evidence>
<dbReference type="EMBL" id="FITM01000053">
    <property type="protein sequence ID" value="SAY38558.1"/>
    <property type="molecule type" value="Genomic_DNA"/>
</dbReference>
<evidence type="ECO:0000313" key="1">
    <source>
        <dbReference type="EMBL" id="SAY38558.1"/>
    </source>
</evidence>
<accession>A0A164Y258</accession>
<keyword evidence="2" id="KW-1185">Reference proteome</keyword>
<sequence>MPWVFAAGVERGEGLRDADQAFPNWWKSKSKAPRRFKKRSDRQSIRTCGKEFRATDKGLRFPKIGELRLRWSRPLSPPSSVTIIKDCAGQVV</sequence>
<proteinExistence type="predicted"/>
<gene>
    <name evidence="1" type="ORF">FLM9_456</name>
</gene>
<evidence type="ECO:0000313" key="2">
    <source>
        <dbReference type="Proteomes" id="UP000182631"/>
    </source>
</evidence>
<organism evidence="1 2">
    <name type="scientific">Candidatus Synechococcus spongiarum</name>
    <dbReference type="NCBI Taxonomy" id="431041"/>
    <lineage>
        <taxon>Bacteria</taxon>
        <taxon>Bacillati</taxon>
        <taxon>Cyanobacteriota</taxon>
        <taxon>Cyanophyceae</taxon>
        <taxon>Synechococcales</taxon>
        <taxon>Synechococcaceae</taxon>
        <taxon>Synechococcus</taxon>
    </lineage>
</organism>
<feature type="non-terminal residue" evidence="1">
    <location>
        <position position="92"/>
    </location>
</feature>
<protein>
    <recommendedName>
        <fullName evidence="3">Mobile element protein</fullName>
    </recommendedName>
</protein>
<name>A0A164Y258_9SYNE</name>
<dbReference type="Proteomes" id="UP000182631">
    <property type="component" value="Unassembled WGS sequence"/>
</dbReference>